<feature type="binding site" description="axial binding residue" evidence="7">
    <location>
        <position position="440"/>
    </location>
    <ligand>
        <name>heme</name>
        <dbReference type="ChEBI" id="CHEBI:30413"/>
    </ligand>
    <ligandPart>
        <name>Fe</name>
        <dbReference type="ChEBI" id="CHEBI:18248"/>
    </ligandPart>
</feature>
<dbReference type="Proteomes" id="UP000054516">
    <property type="component" value="Unassembled WGS sequence"/>
</dbReference>
<name>A0A1W2TFR0_ROSNE</name>
<evidence type="ECO:0000256" key="5">
    <source>
        <dbReference type="ARBA" id="ARBA00023004"/>
    </source>
</evidence>
<proteinExistence type="inferred from homology"/>
<comment type="similarity">
    <text evidence="2 8">Belongs to the cytochrome P450 family.</text>
</comment>
<keyword evidence="9" id="KW-0472">Membrane</keyword>
<comment type="cofactor">
    <cofactor evidence="1 7">
        <name>heme</name>
        <dbReference type="ChEBI" id="CHEBI:30413"/>
    </cofactor>
</comment>
<keyword evidence="9" id="KW-0812">Transmembrane</keyword>
<dbReference type="InterPro" id="IPR002403">
    <property type="entry name" value="Cyt_P450_E_grp-IV"/>
</dbReference>
<dbReference type="InterPro" id="IPR036396">
    <property type="entry name" value="Cyt_P450_sf"/>
</dbReference>
<organism evidence="10">
    <name type="scientific">Rosellinia necatrix</name>
    <name type="common">White root-rot fungus</name>
    <dbReference type="NCBI Taxonomy" id="77044"/>
    <lineage>
        <taxon>Eukaryota</taxon>
        <taxon>Fungi</taxon>
        <taxon>Dikarya</taxon>
        <taxon>Ascomycota</taxon>
        <taxon>Pezizomycotina</taxon>
        <taxon>Sordariomycetes</taxon>
        <taxon>Xylariomycetidae</taxon>
        <taxon>Xylariales</taxon>
        <taxon>Xylariaceae</taxon>
        <taxon>Rosellinia</taxon>
    </lineage>
</organism>
<evidence type="ECO:0000313" key="10">
    <source>
        <dbReference type="EMBL" id="GAP86915.1"/>
    </source>
</evidence>
<accession>A0A1W2TFR0</accession>
<dbReference type="PANTHER" id="PTHR24305">
    <property type="entry name" value="CYTOCHROME P450"/>
    <property type="match status" value="1"/>
</dbReference>
<dbReference type="Pfam" id="PF00067">
    <property type="entry name" value="p450"/>
    <property type="match status" value="1"/>
</dbReference>
<dbReference type="GO" id="GO:0004497">
    <property type="term" value="F:monooxygenase activity"/>
    <property type="evidence" value="ECO:0007669"/>
    <property type="project" value="UniProtKB-KW"/>
</dbReference>
<feature type="transmembrane region" description="Helical" evidence="9">
    <location>
        <begin position="37"/>
        <end position="56"/>
    </location>
</feature>
<evidence type="ECO:0000256" key="9">
    <source>
        <dbReference type="SAM" id="Phobius"/>
    </source>
</evidence>
<dbReference type="GO" id="GO:0016705">
    <property type="term" value="F:oxidoreductase activity, acting on paired donors, with incorporation or reduction of molecular oxygen"/>
    <property type="evidence" value="ECO:0007669"/>
    <property type="project" value="InterPro"/>
</dbReference>
<evidence type="ECO:0000256" key="3">
    <source>
        <dbReference type="ARBA" id="ARBA00022617"/>
    </source>
</evidence>
<dbReference type="SUPFAM" id="SSF48264">
    <property type="entry name" value="Cytochrome P450"/>
    <property type="match status" value="1"/>
</dbReference>
<dbReference type="GO" id="GO:0005506">
    <property type="term" value="F:iron ion binding"/>
    <property type="evidence" value="ECO:0007669"/>
    <property type="project" value="InterPro"/>
</dbReference>
<evidence type="ECO:0000256" key="6">
    <source>
        <dbReference type="ARBA" id="ARBA00023033"/>
    </source>
</evidence>
<dbReference type="PANTHER" id="PTHR24305:SF226">
    <property type="entry name" value="CYTOCHROME P450 MONOOXYGENASE"/>
    <property type="match status" value="1"/>
</dbReference>
<dbReference type="Gene3D" id="1.10.630.10">
    <property type="entry name" value="Cytochrome P450"/>
    <property type="match status" value="1"/>
</dbReference>
<dbReference type="InterPro" id="IPR001128">
    <property type="entry name" value="Cyt_P450"/>
</dbReference>
<evidence type="ECO:0000256" key="1">
    <source>
        <dbReference type="ARBA" id="ARBA00001971"/>
    </source>
</evidence>
<dbReference type="PRINTS" id="PR00465">
    <property type="entry name" value="EP450IV"/>
</dbReference>
<keyword evidence="5 7" id="KW-0408">Iron</keyword>
<reference evidence="10" key="1">
    <citation type="submission" date="2016-03" db="EMBL/GenBank/DDBJ databases">
        <title>Draft genome sequence of Rosellinia necatrix.</title>
        <authorList>
            <person name="Kanematsu S."/>
        </authorList>
    </citation>
    <scope>NUCLEOTIDE SEQUENCE [LARGE SCALE GENOMIC DNA]</scope>
    <source>
        <strain evidence="10">W97</strain>
    </source>
</reference>
<keyword evidence="8" id="KW-0560">Oxidoreductase</keyword>
<protein>
    <submittedName>
        <fullName evidence="10">Putative cytochrome</fullName>
    </submittedName>
</protein>
<dbReference type="AlphaFoldDB" id="A0A1W2TFR0"/>
<dbReference type="OMA" id="TEETHRC"/>
<keyword evidence="6 8" id="KW-0503">Monooxygenase</keyword>
<dbReference type="InterPro" id="IPR017972">
    <property type="entry name" value="Cyt_P450_CS"/>
</dbReference>
<dbReference type="EMBL" id="DF977469">
    <property type="protein sequence ID" value="GAP86915.1"/>
    <property type="molecule type" value="Genomic_DNA"/>
</dbReference>
<dbReference type="GO" id="GO:0020037">
    <property type="term" value="F:heme binding"/>
    <property type="evidence" value="ECO:0007669"/>
    <property type="project" value="InterPro"/>
</dbReference>
<evidence type="ECO:0000256" key="7">
    <source>
        <dbReference type="PIRSR" id="PIRSR602403-1"/>
    </source>
</evidence>
<evidence type="ECO:0000256" key="2">
    <source>
        <dbReference type="ARBA" id="ARBA00010617"/>
    </source>
</evidence>
<dbReference type="PRINTS" id="PR00385">
    <property type="entry name" value="P450"/>
</dbReference>
<sequence length="501" mass="56571">MDTVPLAESSAILILKFLLLYVTFLGTYRLLCHPLRHYPGPLFARVSGIYGAFYAYKTDLHRRTLRDHARFGPIIRQGPNKLVFNSISALHDIYVNDRVTKSRAYLVTQRAPGVYGVFNAIDKQLHQAKRKLVSRVVNKKSLRALEPTINHQIDIFLHQLSLSGSRASLNMTKVFKYLTMDIMGHIAFSYPFNLQTEETHRCITDTTNANYLLNIAMQLPFIAGLRIFNFSCLRALIRGNRYRQSLESAIKYRISQGHQGQHELLYMTDTMAVPDDENASMEAMRNEAIFFLGAGSDTLSSTLSALFHYLSVNRRCYERLTSEIRSTFADKSEIQDGPRLASCQYLRACIDEALRMCPPLPGTLWRQGVIDADKPPLFIDGHYIPPGTEIGVNTYALHYNADYFPEPYIFKPERWLPSHAAASATVKAAFIPFSIGPRACVGKAMAYLEASLVVAKTLWAYDFETTTPDNRKGVEGGVYSINDMLVASHDGPYLCFHPRKG</sequence>
<feature type="transmembrane region" description="Helical" evidence="9">
    <location>
        <begin position="12"/>
        <end position="31"/>
    </location>
</feature>
<keyword evidence="9" id="KW-1133">Transmembrane helix</keyword>
<dbReference type="OrthoDB" id="1470350at2759"/>
<keyword evidence="3 7" id="KW-0349">Heme</keyword>
<keyword evidence="4 7" id="KW-0479">Metal-binding</keyword>
<dbReference type="STRING" id="77044.A0A1W2TFR0"/>
<evidence type="ECO:0000256" key="4">
    <source>
        <dbReference type="ARBA" id="ARBA00022723"/>
    </source>
</evidence>
<gene>
    <name evidence="10" type="ORF">SAMD00023353_2400640</name>
</gene>
<evidence type="ECO:0000256" key="8">
    <source>
        <dbReference type="RuleBase" id="RU000461"/>
    </source>
</evidence>
<dbReference type="InterPro" id="IPR050121">
    <property type="entry name" value="Cytochrome_P450_monoxygenase"/>
</dbReference>
<dbReference type="PROSITE" id="PS00086">
    <property type="entry name" value="CYTOCHROME_P450"/>
    <property type="match status" value="1"/>
</dbReference>
<keyword evidence="11" id="KW-1185">Reference proteome</keyword>
<evidence type="ECO:0000313" key="11">
    <source>
        <dbReference type="Proteomes" id="UP000054516"/>
    </source>
</evidence>